<dbReference type="EMBL" id="CADCTG010000149">
    <property type="protein sequence ID" value="CAA9243938.1"/>
    <property type="molecule type" value="Genomic_DNA"/>
</dbReference>
<evidence type="ECO:0000256" key="1">
    <source>
        <dbReference type="SAM" id="MobiDB-lite"/>
    </source>
</evidence>
<feature type="region of interest" description="Disordered" evidence="1">
    <location>
        <begin position="1"/>
        <end position="38"/>
    </location>
</feature>
<organism evidence="2">
    <name type="scientific">uncultured Acetobacteraceae bacterium</name>
    <dbReference type="NCBI Taxonomy" id="169975"/>
    <lineage>
        <taxon>Bacteria</taxon>
        <taxon>Pseudomonadati</taxon>
        <taxon>Pseudomonadota</taxon>
        <taxon>Alphaproteobacteria</taxon>
        <taxon>Acetobacterales</taxon>
        <taxon>Acetobacteraceae</taxon>
        <taxon>environmental samples</taxon>
    </lineage>
</organism>
<gene>
    <name evidence="2" type="ORF">AVDCRST_MAG08-1771</name>
</gene>
<dbReference type="AlphaFoldDB" id="A0A6J4I6U6"/>
<sequence>AELKAASSARRGRADHGSASPCRLDRTDGRARRGTAAM</sequence>
<reference evidence="2" key="1">
    <citation type="submission" date="2020-02" db="EMBL/GenBank/DDBJ databases">
        <authorList>
            <person name="Meier V. D."/>
        </authorList>
    </citation>
    <scope>NUCLEOTIDE SEQUENCE</scope>
    <source>
        <strain evidence="2">AVDCRST_MAG08</strain>
    </source>
</reference>
<accession>A0A6J4I6U6</accession>
<feature type="non-terminal residue" evidence="2">
    <location>
        <position position="1"/>
    </location>
</feature>
<feature type="non-terminal residue" evidence="2">
    <location>
        <position position="38"/>
    </location>
</feature>
<protein>
    <submittedName>
        <fullName evidence="2">Uncharacterized protein</fullName>
    </submittedName>
</protein>
<evidence type="ECO:0000313" key="2">
    <source>
        <dbReference type="EMBL" id="CAA9243938.1"/>
    </source>
</evidence>
<name>A0A6J4I6U6_9PROT</name>
<proteinExistence type="predicted"/>